<evidence type="ECO:0000256" key="1">
    <source>
        <dbReference type="SAM" id="MobiDB-lite"/>
    </source>
</evidence>
<evidence type="ECO:0000313" key="2">
    <source>
        <dbReference type="EMBL" id="KAE9970647.1"/>
    </source>
</evidence>
<feature type="region of interest" description="Disordered" evidence="1">
    <location>
        <begin position="43"/>
        <end position="64"/>
    </location>
</feature>
<keyword evidence="7" id="KW-1185">Reference proteome</keyword>
<feature type="region of interest" description="Disordered" evidence="1">
    <location>
        <begin position="266"/>
        <end position="312"/>
    </location>
</feature>
<dbReference type="Proteomes" id="UP000490939">
    <property type="component" value="Unassembled WGS sequence"/>
</dbReference>
<proteinExistence type="predicted"/>
<evidence type="ECO:0000313" key="4">
    <source>
        <dbReference type="EMBL" id="KAE9989325.1"/>
    </source>
</evidence>
<comment type="caution">
    <text evidence="3">The sequence shown here is derived from an EMBL/GenBank/DDBJ whole genome shotgun (WGS) entry which is preliminary data.</text>
</comment>
<sequence>MSSLPSKFHHDLNSLSIFPRACRISSPSIHISLAKPNLREYQSSSENSTCAGKSLTGNQEGSDEHTEYDRIFDNFVHSEDANDGKQSKRKNILPELRNEEDVDRLACVFEMELTTATPMSASCQLSYPPWPLEALGIRGASCDPEALDHFSCGATDCGYGSCDPPTPGEYVFTPLPEDPMSSVVSDPASASPISTSIHLGSPISTLKLDSPTLGWTHGSPDLEKTPSHKALDPIFTHFNIGGLPSPDETPTGDDCLSSSFPLFETKLGLPAPKPTTPLSKRSRTDSCITDAPKKRSRMRTDGESSTKKRRKS</sequence>
<dbReference type="EMBL" id="WNWR01000192">
    <property type="protein sequence ID" value="KAE9989325.1"/>
    <property type="molecule type" value="Genomic_DNA"/>
</dbReference>
<dbReference type="Proteomes" id="UP000433883">
    <property type="component" value="Unassembled WGS sequence"/>
</dbReference>
<dbReference type="EMBL" id="WNWQ01000033">
    <property type="protein sequence ID" value="KAE9983097.1"/>
    <property type="molecule type" value="Genomic_DNA"/>
</dbReference>
<evidence type="ECO:0000313" key="3">
    <source>
        <dbReference type="EMBL" id="KAE9983097.1"/>
    </source>
</evidence>
<dbReference type="OrthoDB" id="10416318at2759"/>
<gene>
    <name evidence="3" type="ORF">BLS_004932</name>
    <name evidence="4" type="ORF">EG327_002841</name>
    <name evidence="2" type="ORF">EG328_006131</name>
</gene>
<name>A0A8H3Z784_VENIN</name>
<feature type="compositionally biased region" description="Polar residues" evidence="1">
    <location>
        <begin position="43"/>
        <end position="60"/>
    </location>
</feature>
<accession>A0A8H3Z784</accession>
<dbReference type="AlphaFoldDB" id="A0A8H3Z784"/>
<evidence type="ECO:0000313" key="5">
    <source>
        <dbReference type="Proteomes" id="UP000433883"/>
    </source>
</evidence>
<organism evidence="3 5">
    <name type="scientific">Venturia inaequalis</name>
    <name type="common">Apple scab fungus</name>
    <dbReference type="NCBI Taxonomy" id="5025"/>
    <lineage>
        <taxon>Eukaryota</taxon>
        <taxon>Fungi</taxon>
        <taxon>Dikarya</taxon>
        <taxon>Ascomycota</taxon>
        <taxon>Pezizomycotina</taxon>
        <taxon>Dothideomycetes</taxon>
        <taxon>Pleosporomycetidae</taxon>
        <taxon>Venturiales</taxon>
        <taxon>Venturiaceae</taxon>
        <taxon>Venturia</taxon>
    </lineage>
</organism>
<evidence type="ECO:0000313" key="7">
    <source>
        <dbReference type="Proteomes" id="UP000490939"/>
    </source>
</evidence>
<dbReference type="Proteomes" id="UP000447873">
    <property type="component" value="Unassembled WGS sequence"/>
</dbReference>
<evidence type="ECO:0000313" key="6">
    <source>
        <dbReference type="Proteomes" id="UP000447873"/>
    </source>
</evidence>
<protein>
    <submittedName>
        <fullName evidence="3">Uncharacterized protein</fullName>
    </submittedName>
</protein>
<reference evidence="3 5" key="1">
    <citation type="submission" date="2019-11" db="EMBL/GenBank/DDBJ databases">
        <title>Venturia inaequalis Genome Resource.</title>
        <authorList>
            <person name="Lichtner F.J."/>
        </authorList>
    </citation>
    <scope>NUCLEOTIDE SEQUENCE [LARGE SCALE GENOMIC DNA]</scope>
    <source>
        <strain evidence="2 6">120213</strain>
        <strain evidence="3">Bline_iso_100314</strain>
        <strain evidence="4 7">DMI_063113</strain>
    </source>
</reference>
<dbReference type="EMBL" id="WNWS01000324">
    <property type="protein sequence ID" value="KAE9970647.1"/>
    <property type="molecule type" value="Genomic_DNA"/>
</dbReference>